<reference evidence="1" key="1">
    <citation type="submission" date="2024-06" db="EMBL/GenBank/DDBJ databases">
        <title>The Caenorhabditis elegans bacterial microbiome influences microsporidia infection through nutrient limitation and inhibiting parasite invasion.</title>
        <authorList>
            <person name="Tamim El Jarkass H."/>
            <person name="Castelblanco S."/>
            <person name="Kaur M."/>
            <person name="Wan Y.C."/>
            <person name="Ellis A.E."/>
            <person name="Sheldon R.D."/>
            <person name="Lien E.C."/>
            <person name="Burton N.O."/>
            <person name="Wright G.D."/>
            <person name="Reinke A.W."/>
        </authorList>
    </citation>
    <scope>NUCLEOTIDE SEQUENCE</scope>
    <source>
        <strain evidence="1">MYb327</strain>
    </source>
</reference>
<dbReference type="RefSeq" id="WP_339554541.1">
    <property type="nucleotide sequence ID" value="NZ_CP159258.1"/>
</dbReference>
<dbReference type="EMBL" id="CP159258">
    <property type="protein sequence ID" value="XCG76236.1"/>
    <property type="molecule type" value="Genomic_DNA"/>
</dbReference>
<gene>
    <name evidence="1" type="ORF">ABVN21_09250</name>
</gene>
<proteinExistence type="predicted"/>
<dbReference type="AlphaFoldDB" id="A0AAU8E9Q5"/>
<evidence type="ECO:0000313" key="1">
    <source>
        <dbReference type="EMBL" id="XCG76236.1"/>
    </source>
</evidence>
<sequence>MFLTYRETEMPMGRLLSDANVQHWRFVELPVCCHWFFVGVGYDQNGEGISSTLLITSTPEFERILTARREGVWVEGVMLVSPGHMNGSGRWKMERLEELRQSIDDRDGFQHYVYVLEGGHSYIEGACSDLSRLRTDRVVFSIAEHLRR</sequence>
<organism evidence="1">
    <name type="scientific">Pseudomonas sp. MYb327</name>
    <dbReference type="NCBI Taxonomy" id="2745230"/>
    <lineage>
        <taxon>Bacteria</taxon>
        <taxon>Pseudomonadati</taxon>
        <taxon>Pseudomonadota</taxon>
        <taxon>Gammaproteobacteria</taxon>
        <taxon>Pseudomonadales</taxon>
        <taxon>Pseudomonadaceae</taxon>
        <taxon>Pseudomonas</taxon>
    </lineage>
</organism>
<protein>
    <submittedName>
        <fullName evidence="1">Uncharacterized protein</fullName>
    </submittedName>
</protein>
<name>A0AAU8E9Q5_9PSED</name>
<accession>A0AAU8E9Q5</accession>